<dbReference type="Gene3D" id="3.90.1150.10">
    <property type="entry name" value="Aspartate Aminotransferase, domain 1"/>
    <property type="match status" value="1"/>
</dbReference>
<keyword evidence="5 7" id="KW-0456">Lyase</keyword>
<dbReference type="EMBL" id="CP073078">
    <property type="protein sequence ID" value="QUD89329.1"/>
    <property type="molecule type" value="Genomic_DNA"/>
</dbReference>
<evidence type="ECO:0000256" key="2">
    <source>
        <dbReference type="ARBA" id="ARBA00009533"/>
    </source>
</evidence>
<evidence type="ECO:0000256" key="3">
    <source>
        <dbReference type="ARBA" id="ARBA00022793"/>
    </source>
</evidence>
<keyword evidence="8" id="KW-0032">Aminotransferase</keyword>
<evidence type="ECO:0000313" key="9">
    <source>
        <dbReference type="Proteomes" id="UP000676409"/>
    </source>
</evidence>
<dbReference type="Proteomes" id="UP000676409">
    <property type="component" value="Chromosome"/>
</dbReference>
<keyword evidence="8" id="KW-0808">Transferase</keyword>
<dbReference type="InterPro" id="IPR015421">
    <property type="entry name" value="PyrdxlP-dep_Trfase_major"/>
</dbReference>
<proteinExistence type="inferred from homology"/>
<dbReference type="Gene3D" id="3.40.640.10">
    <property type="entry name" value="Type I PLP-dependent aspartate aminotransferase-like (Major domain)"/>
    <property type="match status" value="1"/>
</dbReference>
<keyword evidence="9" id="KW-1185">Reference proteome</keyword>
<reference evidence="8" key="1">
    <citation type="submission" date="2021-04" db="EMBL/GenBank/DDBJ databases">
        <title>The complete genome sequence of Caulobacter sp. S6.</title>
        <authorList>
            <person name="Tang Y."/>
            <person name="Ouyang W."/>
            <person name="Liu Q."/>
            <person name="Huang B."/>
            <person name="Guo Z."/>
            <person name="Lei P."/>
        </authorList>
    </citation>
    <scope>NUCLEOTIDE SEQUENCE</scope>
    <source>
        <strain evidence="8">S6</strain>
    </source>
</reference>
<dbReference type="InterPro" id="IPR015424">
    <property type="entry name" value="PyrdxlP-dep_Trfase"/>
</dbReference>
<dbReference type="RefSeq" id="WP_211939381.1">
    <property type="nucleotide sequence ID" value="NZ_CP073078.1"/>
</dbReference>
<accession>A0A975G213</accession>
<evidence type="ECO:0000256" key="7">
    <source>
        <dbReference type="RuleBase" id="RU000382"/>
    </source>
</evidence>
<evidence type="ECO:0000256" key="5">
    <source>
        <dbReference type="ARBA" id="ARBA00023239"/>
    </source>
</evidence>
<dbReference type="InterPro" id="IPR010977">
    <property type="entry name" value="Aromatic_deC"/>
</dbReference>
<name>A0A975G213_9CAUL</name>
<dbReference type="KEGG" id="caul:KCG34_05465"/>
<dbReference type="GO" id="GO:0016831">
    <property type="term" value="F:carboxy-lyase activity"/>
    <property type="evidence" value="ECO:0007669"/>
    <property type="project" value="UniProtKB-KW"/>
</dbReference>
<dbReference type="GO" id="GO:0030170">
    <property type="term" value="F:pyridoxal phosphate binding"/>
    <property type="evidence" value="ECO:0007669"/>
    <property type="project" value="InterPro"/>
</dbReference>
<gene>
    <name evidence="8" type="ORF">KCG34_05465</name>
</gene>
<dbReference type="GO" id="GO:0008483">
    <property type="term" value="F:transaminase activity"/>
    <property type="evidence" value="ECO:0007669"/>
    <property type="project" value="UniProtKB-KW"/>
</dbReference>
<comment type="similarity">
    <text evidence="2 7">Belongs to the group II decarboxylase family.</text>
</comment>
<keyword evidence="4 6" id="KW-0663">Pyridoxal phosphate</keyword>
<evidence type="ECO:0000256" key="1">
    <source>
        <dbReference type="ARBA" id="ARBA00001933"/>
    </source>
</evidence>
<evidence type="ECO:0000313" key="8">
    <source>
        <dbReference type="EMBL" id="QUD89329.1"/>
    </source>
</evidence>
<dbReference type="InterPro" id="IPR002129">
    <property type="entry name" value="PyrdxlP-dep_de-COase"/>
</dbReference>
<dbReference type="Pfam" id="PF00282">
    <property type="entry name" value="Pyridoxal_deC"/>
    <property type="match status" value="1"/>
</dbReference>
<dbReference type="PANTHER" id="PTHR11999:SF70">
    <property type="entry name" value="MIP05841P"/>
    <property type="match status" value="1"/>
</dbReference>
<dbReference type="AlphaFoldDB" id="A0A975G213"/>
<evidence type="ECO:0000256" key="6">
    <source>
        <dbReference type="PIRSR" id="PIRSR602129-50"/>
    </source>
</evidence>
<dbReference type="PANTHER" id="PTHR11999">
    <property type="entry name" value="GROUP II PYRIDOXAL-5-PHOSPHATE DECARBOXYLASE"/>
    <property type="match status" value="1"/>
</dbReference>
<dbReference type="SUPFAM" id="SSF53383">
    <property type="entry name" value="PLP-dependent transferases"/>
    <property type="match status" value="1"/>
</dbReference>
<keyword evidence="3" id="KW-0210">Decarboxylase</keyword>
<comment type="cofactor">
    <cofactor evidence="1 6 7">
        <name>pyridoxal 5'-phosphate</name>
        <dbReference type="ChEBI" id="CHEBI:597326"/>
    </cofactor>
</comment>
<dbReference type="GO" id="GO:0019752">
    <property type="term" value="P:carboxylic acid metabolic process"/>
    <property type="evidence" value="ECO:0007669"/>
    <property type="project" value="InterPro"/>
</dbReference>
<feature type="modified residue" description="N6-(pyridoxal phosphate)lysine" evidence="6">
    <location>
        <position position="293"/>
    </location>
</feature>
<protein>
    <submittedName>
        <fullName evidence="8">Aspartate aminotransferase family protein</fullName>
    </submittedName>
</protein>
<sequence>MSDSPSLQVLAQVARAAAAYRSEVDAAEHTPVARYADILAEFAGPLPERPGDAEQIIADLIQKATPGIRASTGRRFFGWVIGGSHPTGVAADWLTAAWGQNAGNVLAAPAASAVEAVAAGWLLDLLDLPRDASVGFVTGATVANFVCLSAARSEVLRRSGWDVEADGLYGAPKVEVVIGADAHATVYSGLKYLGLGARRARVVATDADGAMLAEDLERVLSEIDGPTIVIAQAGQINTGACDPFKAIAPACRAHGAWLHVDGAFGLWARACPKRAHLAAGVELADSWATDGHKWLQTPYDSGYAIVRDPEAHRRAMAISASYLPPAEGSERDPSAYVPELSRRARGFATWAMIRQFGRAGIADMVERCCAVASEMADRLAAEPGVALVRPVTLNQFMLRFGDDDAMTRQTIARVQDESVCFVGPADWRGRTVMRLSVSSAATTEADAAASANSIARCWRSVRD</sequence>
<organism evidence="8 9">
    <name type="scientific">Phenylobacterium montanum</name>
    <dbReference type="NCBI Taxonomy" id="2823693"/>
    <lineage>
        <taxon>Bacteria</taxon>
        <taxon>Pseudomonadati</taxon>
        <taxon>Pseudomonadota</taxon>
        <taxon>Alphaproteobacteria</taxon>
        <taxon>Caulobacterales</taxon>
        <taxon>Caulobacteraceae</taxon>
        <taxon>Phenylobacterium</taxon>
    </lineage>
</organism>
<dbReference type="InterPro" id="IPR015422">
    <property type="entry name" value="PyrdxlP-dep_Trfase_small"/>
</dbReference>
<evidence type="ECO:0000256" key="4">
    <source>
        <dbReference type="ARBA" id="ARBA00022898"/>
    </source>
</evidence>